<accession>A0A3S9XFC3</accession>
<protein>
    <submittedName>
        <fullName evidence="7">FTR1 family iron permease</fullName>
    </submittedName>
</protein>
<reference evidence="8" key="1">
    <citation type="submission" date="2018-06" db="EMBL/GenBank/DDBJ databases">
        <title>Complete genome of Pseudomonas insecticola strain QZS01.</title>
        <authorList>
            <person name="Wang J."/>
            <person name="Su Q."/>
        </authorList>
    </citation>
    <scope>NUCLEOTIDE SEQUENCE [LARGE SCALE GENOMIC DNA]</scope>
    <source>
        <strain evidence="8">QZS01</strain>
    </source>
</reference>
<gene>
    <name evidence="7" type="ORF">DM558_10310</name>
</gene>
<proteinExistence type="inferred from homology"/>
<feature type="transmembrane region" description="Helical" evidence="6">
    <location>
        <begin position="6"/>
        <end position="26"/>
    </location>
</feature>
<dbReference type="GO" id="GO:0015093">
    <property type="term" value="F:ferrous iron transmembrane transporter activity"/>
    <property type="evidence" value="ECO:0007669"/>
    <property type="project" value="TreeGrafter"/>
</dbReference>
<dbReference type="RefSeq" id="WP_109701809.1">
    <property type="nucleotide sequence ID" value="NZ_CP029822.1"/>
</dbReference>
<organism evidence="7 8">
    <name type="scientific">Entomomonas moraniae</name>
    <dbReference type="NCBI Taxonomy" id="2213226"/>
    <lineage>
        <taxon>Bacteria</taxon>
        <taxon>Pseudomonadati</taxon>
        <taxon>Pseudomonadota</taxon>
        <taxon>Gammaproteobacteria</taxon>
        <taxon>Pseudomonadales</taxon>
        <taxon>Pseudomonadaceae</taxon>
        <taxon>Entomomonas</taxon>
    </lineage>
</organism>
<sequence length="283" mass="31380">MWQALFIVWRESVEALLVIGILYAWINQQTNANQTKKMLWLGTFIGVLFACALAVGFTLAGEWFSGAGGDWFQVGMMIVASFLIFQMVVWMQKNGRGMKKTLEKEANESFAKRGGIGILLLAALAVAREGSEIVIFLYGSFSTTYGSAFWLLVLGSVIGFVLGYITFMLLQLSSHIISWRVFFNISSIILLLLGGALLMSGLDKASGLITEMLSNTDAPEWLYSFFDPVWDTSKFLSDKSGFGSFIASITGYRAEPMLLGVILVPLYWVVAIVWIQLINRPKS</sequence>
<dbReference type="PANTHER" id="PTHR31632:SF2">
    <property type="entry name" value="PLASMA MEMBRANE IRON PERMEASE"/>
    <property type="match status" value="1"/>
</dbReference>
<dbReference type="InterPro" id="IPR004923">
    <property type="entry name" value="FTR1/Fip1/EfeU"/>
</dbReference>
<dbReference type="Proteomes" id="UP000273143">
    <property type="component" value="Chromosome"/>
</dbReference>
<feature type="transmembrane region" description="Helical" evidence="6">
    <location>
        <begin position="257"/>
        <end position="278"/>
    </location>
</feature>
<evidence type="ECO:0000313" key="7">
    <source>
        <dbReference type="EMBL" id="AZS51137.1"/>
    </source>
</evidence>
<keyword evidence="4 6" id="KW-1133">Transmembrane helix</keyword>
<dbReference type="Pfam" id="PF03239">
    <property type="entry name" value="FTR1"/>
    <property type="match status" value="1"/>
</dbReference>
<keyword evidence="8" id="KW-1185">Reference proteome</keyword>
<name>A0A3S9XFC3_9GAMM</name>
<dbReference type="KEGG" id="emo:DM558_10310"/>
<feature type="transmembrane region" description="Helical" evidence="6">
    <location>
        <begin position="110"/>
        <end position="127"/>
    </location>
</feature>
<comment type="similarity">
    <text evidence="2">Belongs to the oxidase-dependent Fe transporter (OFeT) (TC 9.A.10.1) family.</text>
</comment>
<keyword evidence="5 6" id="KW-0472">Membrane</keyword>
<dbReference type="GO" id="GO:0033573">
    <property type="term" value="C:high-affinity iron permease complex"/>
    <property type="evidence" value="ECO:0007669"/>
    <property type="project" value="InterPro"/>
</dbReference>
<keyword evidence="3 6" id="KW-0812">Transmembrane</keyword>
<feature type="transmembrane region" description="Helical" evidence="6">
    <location>
        <begin position="71"/>
        <end position="90"/>
    </location>
</feature>
<evidence type="ECO:0000313" key="8">
    <source>
        <dbReference type="Proteomes" id="UP000273143"/>
    </source>
</evidence>
<evidence type="ECO:0000256" key="4">
    <source>
        <dbReference type="ARBA" id="ARBA00022989"/>
    </source>
</evidence>
<dbReference type="EMBL" id="CP029822">
    <property type="protein sequence ID" value="AZS51137.1"/>
    <property type="molecule type" value="Genomic_DNA"/>
</dbReference>
<dbReference type="AlphaFoldDB" id="A0A3S9XFC3"/>
<feature type="transmembrane region" description="Helical" evidence="6">
    <location>
        <begin position="147"/>
        <end position="170"/>
    </location>
</feature>
<dbReference type="PANTHER" id="PTHR31632">
    <property type="entry name" value="IRON TRANSPORTER FTH1"/>
    <property type="match status" value="1"/>
</dbReference>
<comment type="subcellular location">
    <subcellularLocation>
        <location evidence="1">Membrane</location>
        <topology evidence="1">Multi-pass membrane protein</topology>
    </subcellularLocation>
</comment>
<feature type="transmembrane region" description="Helical" evidence="6">
    <location>
        <begin position="182"/>
        <end position="202"/>
    </location>
</feature>
<evidence type="ECO:0000256" key="2">
    <source>
        <dbReference type="ARBA" id="ARBA00008333"/>
    </source>
</evidence>
<feature type="transmembrane region" description="Helical" evidence="6">
    <location>
        <begin position="38"/>
        <end position="59"/>
    </location>
</feature>
<evidence type="ECO:0000256" key="1">
    <source>
        <dbReference type="ARBA" id="ARBA00004141"/>
    </source>
</evidence>
<evidence type="ECO:0000256" key="5">
    <source>
        <dbReference type="ARBA" id="ARBA00023136"/>
    </source>
</evidence>
<evidence type="ECO:0000256" key="3">
    <source>
        <dbReference type="ARBA" id="ARBA00022692"/>
    </source>
</evidence>
<evidence type="ECO:0000256" key="6">
    <source>
        <dbReference type="SAM" id="Phobius"/>
    </source>
</evidence>